<dbReference type="GO" id="GO:0046872">
    <property type="term" value="F:metal ion binding"/>
    <property type="evidence" value="ECO:0007669"/>
    <property type="project" value="UniProtKB-KW"/>
</dbReference>
<organism evidence="7 8">
    <name type="scientific">Symmachiella macrocystis</name>
    <dbReference type="NCBI Taxonomy" id="2527985"/>
    <lineage>
        <taxon>Bacteria</taxon>
        <taxon>Pseudomonadati</taxon>
        <taxon>Planctomycetota</taxon>
        <taxon>Planctomycetia</taxon>
        <taxon>Planctomycetales</taxon>
        <taxon>Planctomycetaceae</taxon>
        <taxon>Symmachiella</taxon>
    </lineage>
</organism>
<evidence type="ECO:0000256" key="1">
    <source>
        <dbReference type="ARBA" id="ARBA00008779"/>
    </source>
</evidence>
<comment type="caution">
    <text evidence="7">The sequence shown here is derived from an EMBL/GenBank/DDBJ whole genome shotgun (WGS) entry which is preliminary data.</text>
</comment>
<dbReference type="InterPro" id="IPR000917">
    <property type="entry name" value="Sulfatase_N"/>
</dbReference>
<evidence type="ECO:0000256" key="4">
    <source>
        <dbReference type="ARBA" id="ARBA00022837"/>
    </source>
</evidence>
<keyword evidence="4" id="KW-0106">Calcium</keyword>
<dbReference type="InterPro" id="IPR024607">
    <property type="entry name" value="Sulfatase_CS"/>
</dbReference>
<dbReference type="EMBL" id="SJPP01000003">
    <property type="protein sequence ID" value="TWU07360.1"/>
    <property type="molecule type" value="Genomic_DNA"/>
</dbReference>
<dbReference type="EC" id="3.1.6.1" evidence="7"/>
<dbReference type="GO" id="GO:0004065">
    <property type="term" value="F:arylsulfatase activity"/>
    <property type="evidence" value="ECO:0007669"/>
    <property type="project" value="UniProtKB-EC"/>
</dbReference>
<dbReference type="InterPro" id="IPR050738">
    <property type="entry name" value="Sulfatase"/>
</dbReference>
<dbReference type="Proteomes" id="UP000320735">
    <property type="component" value="Unassembled WGS sequence"/>
</dbReference>
<reference evidence="7 8" key="1">
    <citation type="submission" date="2019-02" db="EMBL/GenBank/DDBJ databases">
        <title>Deep-cultivation of Planctomycetes and their phenomic and genomic characterization uncovers novel biology.</title>
        <authorList>
            <person name="Wiegand S."/>
            <person name="Jogler M."/>
            <person name="Boedeker C."/>
            <person name="Pinto D."/>
            <person name="Vollmers J."/>
            <person name="Rivas-Marin E."/>
            <person name="Kohn T."/>
            <person name="Peeters S.H."/>
            <person name="Heuer A."/>
            <person name="Rast P."/>
            <person name="Oberbeckmann S."/>
            <person name="Bunk B."/>
            <person name="Jeske O."/>
            <person name="Meyerdierks A."/>
            <person name="Storesund J.E."/>
            <person name="Kallscheuer N."/>
            <person name="Luecker S."/>
            <person name="Lage O.M."/>
            <person name="Pohl T."/>
            <person name="Merkel B.J."/>
            <person name="Hornburger P."/>
            <person name="Mueller R.-W."/>
            <person name="Bruemmer F."/>
            <person name="Labrenz M."/>
            <person name="Spormann A.M."/>
            <person name="Op Den Camp H."/>
            <person name="Overmann J."/>
            <person name="Amann R."/>
            <person name="Jetten M.S.M."/>
            <person name="Mascher T."/>
            <person name="Medema M.H."/>
            <person name="Devos D.P."/>
            <person name="Kaster A.-K."/>
            <person name="Ovreas L."/>
            <person name="Rohde M."/>
            <person name="Galperin M.Y."/>
            <person name="Jogler C."/>
        </authorList>
    </citation>
    <scope>NUCLEOTIDE SEQUENCE [LARGE SCALE GENOMIC DNA]</scope>
    <source>
        <strain evidence="7 8">CA54</strain>
    </source>
</reference>
<dbReference type="PANTHER" id="PTHR42693">
    <property type="entry name" value="ARYLSULFATASE FAMILY MEMBER"/>
    <property type="match status" value="1"/>
</dbReference>
<keyword evidence="5" id="KW-0732">Signal</keyword>
<sequence length="598" mass="66987" precursor="true">MRAFLVLVGLYGLVGFVDAAAVTAADRPNVILIMTDDQGYGDLGATGNPLIRTPNIDAMARRSAQMERFYVSPVCAPTRACLMTGRYNYRTRAIDTYIGRAMMETEEVTIAEMLGAAGYATGIFGKWHLGDNYPLRAMDQGFQESFVIRGGGIGQPSDPPGGEGKYTDPILFHNGQEAPQTGYCTDVYFDAAMNWIETQHDSHTPFFAYIPTNAPHGPFDDVPEAEYAQYKKVDLGNDQFPQERGHRLPKKANQDKRARIYAMISNVDVNVGRLFEKLDALNITDNTLVIFMVDNGPNGMRYVAGMRGMKSRVHEGGVRSPFYVHWPARLKAGQSSDRIAAHIDVLPTLLDACEVPVPEGVQLDGRSVLPLLEGKAEDWPDRMIYIQAHRGNVPVRFHNFVAINQDWTLLNDSGFGREKLPRPPQFELYDMTADPLQMHNVVAEQADVAKQMRQAYETWFDDVSSTRADNYAPPRIHLGTPHENPVVLTRQDWRRTSRDSGWQPDSRGYWELFVATAGRYDVTVTYKPREFKETLSLNVGDKTLTAKLAADSKEHTFRDVELPAGDARLMVELTHNGKREAVRGPWQVLVSKQAESPK</sequence>
<protein>
    <submittedName>
        <fullName evidence="7">Arylsulfatase</fullName>
        <ecNumber evidence="7">3.1.6.1</ecNumber>
    </submittedName>
</protein>
<name>A0A5C6B5Y2_9PLAN</name>
<dbReference type="PROSITE" id="PS00523">
    <property type="entry name" value="SULFATASE_1"/>
    <property type="match status" value="1"/>
</dbReference>
<comment type="similarity">
    <text evidence="1">Belongs to the sulfatase family.</text>
</comment>
<evidence type="ECO:0000256" key="2">
    <source>
        <dbReference type="ARBA" id="ARBA00022723"/>
    </source>
</evidence>
<feature type="domain" description="Sulfatase N-terminal" evidence="6">
    <location>
        <begin position="28"/>
        <end position="352"/>
    </location>
</feature>
<dbReference type="CDD" id="cd16146">
    <property type="entry name" value="ARS_like"/>
    <property type="match status" value="1"/>
</dbReference>
<dbReference type="OrthoDB" id="9783154at2"/>
<keyword evidence="8" id="KW-1185">Reference proteome</keyword>
<evidence type="ECO:0000313" key="7">
    <source>
        <dbReference type="EMBL" id="TWU07360.1"/>
    </source>
</evidence>
<accession>A0A5C6B5Y2</accession>
<feature type="signal peptide" evidence="5">
    <location>
        <begin position="1"/>
        <end position="19"/>
    </location>
</feature>
<keyword evidence="2" id="KW-0479">Metal-binding</keyword>
<feature type="chain" id="PRO_5022947566" evidence="5">
    <location>
        <begin position="20"/>
        <end position="598"/>
    </location>
</feature>
<dbReference type="RefSeq" id="WP_146374135.1">
    <property type="nucleotide sequence ID" value="NZ_SJPP01000003.1"/>
</dbReference>
<dbReference type="FunFam" id="3.40.720.10:FF:000070">
    <property type="entry name" value="Arylsulfatase A"/>
    <property type="match status" value="1"/>
</dbReference>
<evidence type="ECO:0000256" key="5">
    <source>
        <dbReference type="SAM" id="SignalP"/>
    </source>
</evidence>
<evidence type="ECO:0000259" key="6">
    <source>
        <dbReference type="Pfam" id="PF00884"/>
    </source>
</evidence>
<dbReference type="Gene3D" id="3.30.1120.10">
    <property type="match status" value="1"/>
</dbReference>
<dbReference type="Pfam" id="PF00884">
    <property type="entry name" value="Sulfatase"/>
    <property type="match status" value="1"/>
</dbReference>
<dbReference type="AlphaFoldDB" id="A0A5C6B5Y2"/>
<dbReference type="InterPro" id="IPR017850">
    <property type="entry name" value="Alkaline_phosphatase_core_sf"/>
</dbReference>
<dbReference type="Gene3D" id="3.40.720.10">
    <property type="entry name" value="Alkaline Phosphatase, subunit A"/>
    <property type="match status" value="1"/>
</dbReference>
<dbReference type="SUPFAM" id="SSF53649">
    <property type="entry name" value="Alkaline phosphatase-like"/>
    <property type="match status" value="1"/>
</dbReference>
<gene>
    <name evidence="7" type="primary">atsA_31</name>
    <name evidence="7" type="ORF">CA54_57660</name>
</gene>
<dbReference type="PANTHER" id="PTHR42693:SF53">
    <property type="entry name" value="ENDO-4-O-SULFATASE"/>
    <property type="match status" value="1"/>
</dbReference>
<keyword evidence="3 7" id="KW-0378">Hydrolase</keyword>
<evidence type="ECO:0000313" key="8">
    <source>
        <dbReference type="Proteomes" id="UP000320735"/>
    </source>
</evidence>
<proteinExistence type="inferred from homology"/>
<evidence type="ECO:0000256" key="3">
    <source>
        <dbReference type="ARBA" id="ARBA00022801"/>
    </source>
</evidence>